<evidence type="ECO:0000313" key="3">
    <source>
        <dbReference type="Proteomes" id="UP000589520"/>
    </source>
</evidence>
<dbReference type="Proteomes" id="UP000589520">
    <property type="component" value="Unassembled WGS sequence"/>
</dbReference>
<accession>A0A7Y9PDQ8</accession>
<evidence type="ECO:0000313" key="2">
    <source>
        <dbReference type="EMBL" id="NYF77835.1"/>
    </source>
</evidence>
<dbReference type="EMBL" id="JACCCW010000001">
    <property type="protein sequence ID" value="NYF77835.1"/>
    <property type="molecule type" value="Genomic_DNA"/>
</dbReference>
<feature type="signal peptide" evidence="1">
    <location>
        <begin position="1"/>
        <end position="29"/>
    </location>
</feature>
<dbReference type="RefSeq" id="WP_218892035.1">
    <property type="nucleotide sequence ID" value="NZ_JACCCW010000001.1"/>
</dbReference>
<sequence length="346" mass="38034">MNLSPWDRHLKRSISCAAILLAASCAAFAQRSKQDKAAGYDRAARATVLHEANVYISPDADAQKISLVTPGHEVVVIERNGPWVRVFANTDVEEKADDADKPDFVPDDSTVTPASGWIRDKGIVSPSTKNGDAILYGTAATLEEQASEPHAPKNAAEQAHLLYRRVADYFPDSPLAPAAAWRSADVRWQLEKLDISTLPSAREQEAYLRPALYDGEMKKVIKNYPGSKFAAMAAFDLIDNKLCGDWQGLPKCPEMETGLYEKYAQQFPDGPKTAEALYDAEYRQGVLVTMYTVQEEKKRADNAASHAQSIADQLKTKFPASDYAARGTSLAFRIAQGISIYGTDRD</sequence>
<evidence type="ECO:0000256" key="1">
    <source>
        <dbReference type="SAM" id="SignalP"/>
    </source>
</evidence>
<name>A0A7Y9PDQ8_9BACT</name>
<dbReference type="Gene3D" id="1.25.40.10">
    <property type="entry name" value="Tetratricopeptide repeat domain"/>
    <property type="match status" value="1"/>
</dbReference>
<gene>
    <name evidence="2" type="ORF">HDF17_000122</name>
</gene>
<protein>
    <recommendedName>
        <fullName evidence="4">SH3 domain-containing protein</fullName>
    </recommendedName>
</protein>
<organism evidence="2 3">
    <name type="scientific">Granulicella arctica</name>
    <dbReference type="NCBI Taxonomy" id="940613"/>
    <lineage>
        <taxon>Bacteria</taxon>
        <taxon>Pseudomonadati</taxon>
        <taxon>Acidobacteriota</taxon>
        <taxon>Terriglobia</taxon>
        <taxon>Terriglobales</taxon>
        <taxon>Acidobacteriaceae</taxon>
        <taxon>Granulicella</taxon>
    </lineage>
</organism>
<evidence type="ECO:0008006" key="4">
    <source>
        <dbReference type="Google" id="ProtNLM"/>
    </source>
</evidence>
<dbReference type="AlphaFoldDB" id="A0A7Y9PDQ8"/>
<keyword evidence="1" id="KW-0732">Signal</keyword>
<proteinExistence type="predicted"/>
<comment type="caution">
    <text evidence="2">The sequence shown here is derived from an EMBL/GenBank/DDBJ whole genome shotgun (WGS) entry which is preliminary data.</text>
</comment>
<reference evidence="2 3" key="1">
    <citation type="submission" date="2020-07" db="EMBL/GenBank/DDBJ databases">
        <title>Genomic Encyclopedia of Type Strains, Phase IV (KMG-V): Genome sequencing to study the core and pangenomes of soil and plant-associated prokaryotes.</title>
        <authorList>
            <person name="Whitman W."/>
        </authorList>
    </citation>
    <scope>NUCLEOTIDE SEQUENCE [LARGE SCALE GENOMIC DNA]</scope>
    <source>
        <strain evidence="2 3">X4EP2</strain>
    </source>
</reference>
<feature type="chain" id="PRO_5030547757" description="SH3 domain-containing protein" evidence="1">
    <location>
        <begin position="30"/>
        <end position="346"/>
    </location>
</feature>
<keyword evidence="3" id="KW-1185">Reference proteome</keyword>
<dbReference type="InterPro" id="IPR011990">
    <property type="entry name" value="TPR-like_helical_dom_sf"/>
</dbReference>